<dbReference type="EMBL" id="VTPS01000052">
    <property type="protein sequence ID" value="TZE79721.1"/>
    <property type="molecule type" value="Genomic_DNA"/>
</dbReference>
<evidence type="ECO:0000313" key="1">
    <source>
        <dbReference type="EMBL" id="TZE79721.1"/>
    </source>
</evidence>
<dbReference type="AlphaFoldDB" id="A0A5D8Q5F0"/>
<protein>
    <submittedName>
        <fullName evidence="1">Uncharacterized protein</fullName>
    </submittedName>
</protein>
<reference evidence="1 2" key="1">
    <citation type="submission" date="2019-08" db="EMBL/GenBank/DDBJ databases">
        <title>Calorimonas adulescens gen. nov., sp. nov., an anaerobic thermophilic bacterium from Sakhalin hot spring.</title>
        <authorList>
            <person name="Khomyakova M.A."/>
            <person name="Merkel A.Y."/>
            <person name="Novikov A."/>
            <person name="Bonch-Osmolovskaya E.A."/>
            <person name="Slobodkin A.I."/>
        </authorList>
    </citation>
    <scope>NUCLEOTIDE SEQUENCE [LARGE SCALE GENOMIC DNA]</scope>
    <source>
        <strain evidence="1 2">A05MB</strain>
    </source>
</reference>
<gene>
    <name evidence="1" type="ORF">FWJ32_13220</name>
</gene>
<name>A0A5D8Q5F0_9THEO</name>
<proteinExistence type="predicted"/>
<keyword evidence="2" id="KW-1185">Reference proteome</keyword>
<sequence>MKVPQSAPEIRNKFKEVLTENGEEFFSVMEQRMSNYNVHGQNILKQRTLYEDKVIDEVLGKALEYGIYNSSLVRNLLKKYPLKKEEISTINTRENINTGSYNIRTMDYYRDLTR</sequence>
<evidence type="ECO:0000313" key="2">
    <source>
        <dbReference type="Proteomes" id="UP000322976"/>
    </source>
</evidence>
<dbReference type="Proteomes" id="UP000322976">
    <property type="component" value="Unassembled WGS sequence"/>
</dbReference>
<accession>A0A5D8Q5F0</accession>
<comment type="caution">
    <text evidence="1">The sequence shown here is derived from an EMBL/GenBank/DDBJ whole genome shotgun (WGS) entry which is preliminary data.</text>
</comment>
<organism evidence="1 2">
    <name type="scientific">Calorimonas adulescens</name>
    <dbReference type="NCBI Taxonomy" id="2606906"/>
    <lineage>
        <taxon>Bacteria</taxon>
        <taxon>Bacillati</taxon>
        <taxon>Bacillota</taxon>
        <taxon>Clostridia</taxon>
        <taxon>Thermoanaerobacterales</taxon>
        <taxon>Thermoanaerobacteraceae</taxon>
        <taxon>Calorimonas</taxon>
    </lineage>
</organism>